<reference evidence="2 3" key="1">
    <citation type="submission" date="2019-03" db="EMBL/GenBank/DDBJ databases">
        <title>First draft genome of Liparis tanakae, snailfish: a comprehensive survey of snailfish specific genes.</title>
        <authorList>
            <person name="Kim W."/>
            <person name="Song I."/>
            <person name="Jeong J.-H."/>
            <person name="Kim D."/>
            <person name="Kim S."/>
            <person name="Ryu S."/>
            <person name="Song J.Y."/>
            <person name="Lee S.K."/>
        </authorList>
    </citation>
    <scope>NUCLEOTIDE SEQUENCE [LARGE SCALE GENOMIC DNA]</scope>
    <source>
        <tissue evidence="2">Muscle</tissue>
    </source>
</reference>
<evidence type="ECO:0000313" key="3">
    <source>
        <dbReference type="Proteomes" id="UP000314294"/>
    </source>
</evidence>
<organism evidence="2 3">
    <name type="scientific">Liparis tanakae</name>
    <name type="common">Tanaka's snailfish</name>
    <dbReference type="NCBI Taxonomy" id="230148"/>
    <lineage>
        <taxon>Eukaryota</taxon>
        <taxon>Metazoa</taxon>
        <taxon>Chordata</taxon>
        <taxon>Craniata</taxon>
        <taxon>Vertebrata</taxon>
        <taxon>Euteleostomi</taxon>
        <taxon>Actinopterygii</taxon>
        <taxon>Neopterygii</taxon>
        <taxon>Teleostei</taxon>
        <taxon>Neoteleostei</taxon>
        <taxon>Acanthomorphata</taxon>
        <taxon>Eupercaria</taxon>
        <taxon>Perciformes</taxon>
        <taxon>Cottioidei</taxon>
        <taxon>Cottales</taxon>
        <taxon>Liparidae</taxon>
        <taxon>Liparis</taxon>
    </lineage>
</organism>
<feature type="compositionally biased region" description="Basic and acidic residues" evidence="1">
    <location>
        <begin position="1"/>
        <end position="19"/>
    </location>
</feature>
<evidence type="ECO:0000256" key="1">
    <source>
        <dbReference type="SAM" id="MobiDB-lite"/>
    </source>
</evidence>
<accession>A0A4Z2E2B0</accession>
<gene>
    <name evidence="2" type="ORF">EYF80_066975</name>
</gene>
<dbReference type="Proteomes" id="UP000314294">
    <property type="component" value="Unassembled WGS sequence"/>
</dbReference>
<dbReference type="AlphaFoldDB" id="A0A4Z2E2B0"/>
<sequence length="130" mass="13993">MEKKAEKGKAGSRKEEDERKKRRTLRGHSPAHRGTREDGSCDGFVGHLITFLTTGGDRPSRRRATGKLAGFGLTGTPPESADIGRTAGGCTAGCVGGLLGECVSHSAHQRSFLIERKCDAKRQHVMPFCD</sequence>
<evidence type="ECO:0000313" key="2">
    <source>
        <dbReference type="EMBL" id="TNN22909.1"/>
    </source>
</evidence>
<comment type="caution">
    <text evidence="2">The sequence shown here is derived from an EMBL/GenBank/DDBJ whole genome shotgun (WGS) entry which is preliminary data.</text>
</comment>
<feature type="region of interest" description="Disordered" evidence="1">
    <location>
        <begin position="52"/>
        <end position="84"/>
    </location>
</feature>
<name>A0A4Z2E2B0_9TELE</name>
<proteinExistence type="predicted"/>
<feature type="compositionally biased region" description="Basic residues" evidence="1">
    <location>
        <begin position="20"/>
        <end position="33"/>
    </location>
</feature>
<keyword evidence="3" id="KW-1185">Reference proteome</keyword>
<dbReference type="EMBL" id="SRLO01020547">
    <property type="protein sequence ID" value="TNN22909.1"/>
    <property type="molecule type" value="Genomic_DNA"/>
</dbReference>
<feature type="region of interest" description="Disordered" evidence="1">
    <location>
        <begin position="1"/>
        <end position="40"/>
    </location>
</feature>
<protein>
    <submittedName>
        <fullName evidence="2">Uncharacterized protein</fullName>
    </submittedName>
</protein>